<name>A0A2G5CGJ6_AQUCA</name>
<dbReference type="Proteomes" id="UP000230069">
    <property type="component" value="Unassembled WGS sequence"/>
</dbReference>
<dbReference type="EMBL" id="KZ305075">
    <property type="protein sequence ID" value="PIA29937.1"/>
    <property type="molecule type" value="Genomic_DNA"/>
</dbReference>
<feature type="region of interest" description="Disordered" evidence="1">
    <location>
        <begin position="81"/>
        <end position="101"/>
    </location>
</feature>
<keyword evidence="3" id="KW-1185">Reference proteome</keyword>
<dbReference type="PANTHER" id="PTHR35767">
    <property type="entry name" value="HAPLESS PROTEIN"/>
    <property type="match status" value="1"/>
</dbReference>
<dbReference type="OrthoDB" id="1929441at2759"/>
<dbReference type="STRING" id="218851.A0A2G5CGJ6"/>
<organism evidence="2 3">
    <name type="scientific">Aquilegia coerulea</name>
    <name type="common">Rocky mountain columbine</name>
    <dbReference type="NCBI Taxonomy" id="218851"/>
    <lineage>
        <taxon>Eukaryota</taxon>
        <taxon>Viridiplantae</taxon>
        <taxon>Streptophyta</taxon>
        <taxon>Embryophyta</taxon>
        <taxon>Tracheophyta</taxon>
        <taxon>Spermatophyta</taxon>
        <taxon>Magnoliopsida</taxon>
        <taxon>Ranunculales</taxon>
        <taxon>Ranunculaceae</taxon>
        <taxon>Thalictroideae</taxon>
        <taxon>Aquilegia</taxon>
    </lineage>
</organism>
<proteinExistence type="predicted"/>
<protein>
    <submittedName>
        <fullName evidence="2">Uncharacterized protein</fullName>
    </submittedName>
</protein>
<evidence type="ECO:0000256" key="1">
    <source>
        <dbReference type="SAM" id="MobiDB-lite"/>
    </source>
</evidence>
<reference evidence="2 3" key="1">
    <citation type="submission" date="2017-09" db="EMBL/GenBank/DDBJ databases">
        <title>WGS assembly of Aquilegia coerulea Goldsmith.</title>
        <authorList>
            <person name="Hodges S."/>
            <person name="Kramer E."/>
            <person name="Nordborg M."/>
            <person name="Tomkins J."/>
            <person name="Borevitz J."/>
            <person name="Derieg N."/>
            <person name="Yan J."/>
            <person name="Mihaltcheva S."/>
            <person name="Hayes R.D."/>
            <person name="Rokhsar D."/>
        </authorList>
    </citation>
    <scope>NUCLEOTIDE SEQUENCE [LARGE SCALE GENOMIC DNA]</scope>
    <source>
        <strain evidence="3">cv. Goldsmith</strain>
    </source>
</reference>
<accession>A0A2G5CGJ6</accession>
<dbReference type="InParanoid" id="A0A2G5CGJ6"/>
<dbReference type="AlphaFoldDB" id="A0A2G5CGJ6"/>
<gene>
    <name evidence="2" type="ORF">AQUCO_05800188v1</name>
</gene>
<evidence type="ECO:0000313" key="2">
    <source>
        <dbReference type="EMBL" id="PIA29937.1"/>
    </source>
</evidence>
<sequence>MFQIIWKLQEMGSNDNATTVPSSNLFSIRKYVLEARDQDISHNWPFSEKYLQVCVKHGINRLLPPFDSRVSEMCSSYKEHNQSSVADEENAHIGSSNNSFLETNREKQLDQVVTPLCMDEAVSEITKQMSPLSVSTNKNKHGDSGVSSDIALHPIDMEIRTSTLKANFNYHTDQCLSEVPSTKSLSKIRRKHKGKLKKRSILEIYAEASPCTLEDLPSHSSDVPKLMPNVSDQAATEDKILIHEINGSNDNVVHAYRHNYSESLKVQQLRNDNAEKSNRLSERKQIMKLNFSIGKSKAHYRKAT</sequence>
<evidence type="ECO:0000313" key="3">
    <source>
        <dbReference type="Proteomes" id="UP000230069"/>
    </source>
</evidence>
<dbReference type="PANTHER" id="PTHR35767:SF11">
    <property type="match status" value="1"/>
</dbReference>